<feature type="compositionally biased region" description="Polar residues" evidence="1">
    <location>
        <begin position="175"/>
        <end position="185"/>
    </location>
</feature>
<evidence type="ECO:0000313" key="2">
    <source>
        <dbReference type="EMBL" id="VWC51210.1"/>
    </source>
</evidence>
<evidence type="ECO:0000313" key="3">
    <source>
        <dbReference type="Proteomes" id="UP000494170"/>
    </source>
</evidence>
<feature type="region of interest" description="Disordered" evidence="1">
    <location>
        <begin position="1"/>
        <end position="62"/>
    </location>
</feature>
<accession>A0A6P2SLK0</accession>
<protein>
    <submittedName>
        <fullName evidence="2">Uncharacterized protein</fullName>
    </submittedName>
</protein>
<feature type="region of interest" description="Disordered" evidence="1">
    <location>
        <begin position="161"/>
        <end position="185"/>
    </location>
</feature>
<reference evidence="2 3" key="1">
    <citation type="submission" date="2019-09" db="EMBL/GenBank/DDBJ databases">
        <authorList>
            <person name="Depoorter E."/>
        </authorList>
    </citation>
    <scope>NUCLEOTIDE SEQUENCE [LARGE SCALE GENOMIC DNA]</scope>
    <source>
        <strain evidence="2">LMG 6863</strain>
    </source>
</reference>
<dbReference type="EMBL" id="CABVPY010000131">
    <property type="protein sequence ID" value="VWC51210.1"/>
    <property type="molecule type" value="Genomic_DNA"/>
</dbReference>
<feature type="region of interest" description="Disordered" evidence="1">
    <location>
        <begin position="111"/>
        <end position="134"/>
    </location>
</feature>
<feature type="compositionally biased region" description="Polar residues" evidence="1">
    <location>
        <begin position="8"/>
        <end position="18"/>
    </location>
</feature>
<organism evidence="2 3">
    <name type="scientific">Burkholderia lata (strain ATCC 17760 / DSM 23089 / LMG 22485 / NCIMB 9086 / R18194 / 383)</name>
    <dbReference type="NCBI Taxonomy" id="482957"/>
    <lineage>
        <taxon>Bacteria</taxon>
        <taxon>Pseudomonadati</taxon>
        <taxon>Pseudomonadota</taxon>
        <taxon>Betaproteobacteria</taxon>
        <taxon>Burkholderiales</taxon>
        <taxon>Burkholderiaceae</taxon>
        <taxon>Burkholderia</taxon>
        <taxon>Burkholderia cepacia complex</taxon>
    </lineage>
</organism>
<name>A0A6P2SLK0_BURL3</name>
<gene>
    <name evidence="2" type="ORF">BLA6863_07911</name>
</gene>
<feature type="region of interest" description="Disordered" evidence="1">
    <location>
        <begin position="212"/>
        <end position="265"/>
    </location>
</feature>
<proteinExistence type="predicted"/>
<evidence type="ECO:0000256" key="1">
    <source>
        <dbReference type="SAM" id="MobiDB-lite"/>
    </source>
</evidence>
<feature type="compositionally biased region" description="Polar residues" evidence="1">
    <location>
        <begin position="120"/>
        <end position="134"/>
    </location>
</feature>
<sequence>MQPVSIKSPIQTGGSTPPSQNPPAIGAPLSGAAAPQPKPSGVLGGLRPQGASTSRPEARPLNAAALKRTAVKPEATGNNASLLEATPAELQTVAHHPVLQPVVLHSAHPHEGNLIDLSDPPSTTKPAGTPSSLLEATPDELQTVAHHAVLQPAVLHSAHPHEGNLIDLSDPPSATKPTGTPSSLLEATPDELQTVAHHAVLQPAVLHSAPVPEGDLIDLNDPPPAPQAAHGQPSPLGAGHAQSQAAGAPPSKPASAAGHEAHGAHDAQTLAAAGMPSIQQIHHETAQTIRMQRAVGFANQLLAVAEMINSFQMKLIDMIKKAVSR</sequence>
<dbReference type="AlphaFoldDB" id="A0A6P2SLK0"/>
<dbReference type="Proteomes" id="UP000494170">
    <property type="component" value="Unassembled WGS sequence"/>
</dbReference>
<feature type="compositionally biased region" description="Low complexity" evidence="1">
    <location>
        <begin position="227"/>
        <end position="258"/>
    </location>
</feature>